<dbReference type="FunCoup" id="A0A4S2MT30">
    <property type="interactions" value="20"/>
</dbReference>
<feature type="transmembrane region" description="Helical" evidence="9">
    <location>
        <begin position="350"/>
        <end position="375"/>
    </location>
</feature>
<organism evidence="10 11">
    <name type="scientific">Ascodesmis nigricans</name>
    <dbReference type="NCBI Taxonomy" id="341454"/>
    <lineage>
        <taxon>Eukaryota</taxon>
        <taxon>Fungi</taxon>
        <taxon>Dikarya</taxon>
        <taxon>Ascomycota</taxon>
        <taxon>Pezizomycotina</taxon>
        <taxon>Pezizomycetes</taxon>
        <taxon>Pezizales</taxon>
        <taxon>Ascodesmidaceae</taxon>
        <taxon>Ascodesmis</taxon>
    </lineage>
</organism>
<dbReference type="InterPro" id="IPR038665">
    <property type="entry name" value="Voltage-dep_anion_channel_sf"/>
</dbReference>
<dbReference type="PANTHER" id="PTHR31686:SF1">
    <property type="entry name" value="SULFITE EFFLUX PUMP SSU1"/>
    <property type="match status" value="1"/>
</dbReference>
<dbReference type="CDD" id="cd09318">
    <property type="entry name" value="TDT_SSU1"/>
    <property type="match status" value="1"/>
</dbReference>
<sequence length="568" mass="60686">MSASSWPNHLDDGGESGLTPTRSGIGFRRPVAGAASESPSTMTTPHPPPPHQYFIDPTPRRCPSCDFELPCQPQTPAPSAFASESSSFSPTSTAAGELHLSRATSRATSRTPSRTPSPSPHLCLYCEPPKPRYWPFGMKHTSYIRNFAPSWFSVTMGTGVLPILLLNFPYSSTSLFYPAAVLCCLNLLLFIAFSIISVLRYILFPGIWSLMLHHPAQSLFLGAVPMGFATIVSGSAGLLPKSAAWGKVVEGMWWFDVALTLITTFGMCFVMIRHHGHEIKTMTAAVLLPIVPLVVCASSGGAVAGLVGVHKAVIVVVSFLMWSCGLGLALSIIALYLWRLFSHSLPPRAAIISSFLPVGPLGQGSFGILSLGLLIPASTAPSPFTNSVTPSSSIGHRAFSPGLIDEPHATTLRLLSLFTAMMLLGLGTFYLFLAFVSSLVYFPRRFSVGWWASTFPVGTYALASGAIGKEIGSEALKVVGALTSGVVALFWAVCVVGTVWRGMWKGEMLMAPCLLEKEVQLRGNLPSGSGDVQEGEEEGAIAGEQVEMTVLPCGQVVRRGSRVPEVKK</sequence>
<reference evidence="10 11" key="1">
    <citation type="submission" date="2019-04" db="EMBL/GenBank/DDBJ databases">
        <title>Comparative genomics and transcriptomics to analyze fruiting body development in filamentous ascomycetes.</title>
        <authorList>
            <consortium name="DOE Joint Genome Institute"/>
            <person name="Lutkenhaus R."/>
            <person name="Traeger S."/>
            <person name="Breuer J."/>
            <person name="Kuo A."/>
            <person name="Lipzen A."/>
            <person name="Pangilinan J."/>
            <person name="Dilworth D."/>
            <person name="Sandor L."/>
            <person name="Poggeler S."/>
            <person name="Barry K."/>
            <person name="Grigoriev I.V."/>
            <person name="Nowrousian M."/>
        </authorList>
    </citation>
    <scope>NUCLEOTIDE SEQUENCE [LARGE SCALE GENOMIC DNA]</scope>
    <source>
        <strain evidence="10 11">CBS 389.68</strain>
    </source>
</reference>
<comment type="similarity">
    <text evidence="2">Belongs to the tellurite-resistance/dicarboxylate transporter (TDT) family.</text>
</comment>
<feature type="transmembrane region" description="Helical" evidence="9">
    <location>
        <begin position="219"/>
        <end position="239"/>
    </location>
</feature>
<keyword evidence="11" id="KW-1185">Reference proteome</keyword>
<dbReference type="EMBL" id="ML220130">
    <property type="protein sequence ID" value="TGZ79642.1"/>
    <property type="molecule type" value="Genomic_DNA"/>
</dbReference>
<dbReference type="Proteomes" id="UP000298138">
    <property type="component" value="Unassembled WGS sequence"/>
</dbReference>
<dbReference type="GO" id="GO:0000319">
    <property type="term" value="F:sulfite transmembrane transporter activity"/>
    <property type="evidence" value="ECO:0007669"/>
    <property type="project" value="TreeGrafter"/>
</dbReference>
<evidence type="ECO:0000256" key="2">
    <source>
        <dbReference type="ARBA" id="ARBA00008566"/>
    </source>
</evidence>
<evidence type="ECO:0000256" key="3">
    <source>
        <dbReference type="ARBA" id="ARBA00022448"/>
    </source>
</evidence>
<evidence type="ECO:0000256" key="9">
    <source>
        <dbReference type="SAM" id="Phobius"/>
    </source>
</evidence>
<feature type="transmembrane region" description="Helical" evidence="9">
    <location>
        <begin position="284"/>
        <end position="307"/>
    </location>
</feature>
<feature type="transmembrane region" description="Helical" evidence="9">
    <location>
        <begin position="176"/>
        <end position="199"/>
    </location>
</feature>
<dbReference type="Gene3D" id="1.50.10.150">
    <property type="entry name" value="Voltage-dependent anion channel"/>
    <property type="match status" value="1"/>
</dbReference>
<evidence type="ECO:0000256" key="6">
    <source>
        <dbReference type="ARBA" id="ARBA00022989"/>
    </source>
</evidence>
<feature type="region of interest" description="Disordered" evidence="8">
    <location>
        <begin position="76"/>
        <end position="119"/>
    </location>
</feature>
<gene>
    <name evidence="10" type="ORF">EX30DRAFT_342272</name>
</gene>
<dbReference type="AlphaFoldDB" id="A0A4S2MT30"/>
<feature type="transmembrane region" description="Helical" evidence="9">
    <location>
        <begin position="313"/>
        <end position="338"/>
    </location>
</feature>
<evidence type="ECO:0000256" key="5">
    <source>
        <dbReference type="ARBA" id="ARBA00022692"/>
    </source>
</evidence>
<feature type="region of interest" description="Disordered" evidence="8">
    <location>
        <begin position="1"/>
        <end position="57"/>
    </location>
</feature>
<evidence type="ECO:0000256" key="4">
    <source>
        <dbReference type="ARBA" id="ARBA00022475"/>
    </source>
</evidence>
<evidence type="ECO:0008006" key="12">
    <source>
        <dbReference type="Google" id="ProtNLM"/>
    </source>
</evidence>
<accession>A0A4S2MT30</accession>
<feature type="transmembrane region" description="Helical" evidence="9">
    <location>
        <begin position="414"/>
        <end position="436"/>
    </location>
</feature>
<keyword evidence="5 9" id="KW-0812">Transmembrane</keyword>
<keyword evidence="4" id="KW-1003">Cell membrane</keyword>
<dbReference type="InParanoid" id="A0A4S2MT30"/>
<evidence type="ECO:0000256" key="8">
    <source>
        <dbReference type="SAM" id="MobiDB-lite"/>
    </source>
</evidence>
<dbReference type="STRING" id="341454.A0A4S2MT30"/>
<dbReference type="PANTHER" id="PTHR31686">
    <property type="match status" value="1"/>
</dbReference>
<protein>
    <recommendedName>
        <fullName evidence="12">C4-dicarboxylate transporter/malic acid transport protein</fullName>
    </recommendedName>
</protein>
<keyword evidence="7 9" id="KW-0472">Membrane</keyword>
<comment type="subcellular location">
    <subcellularLocation>
        <location evidence="1">Cell membrane</location>
        <topology evidence="1">Multi-pass membrane protein</topology>
    </subcellularLocation>
</comment>
<dbReference type="InterPro" id="IPR051629">
    <property type="entry name" value="Sulfite_efflux_TDT"/>
</dbReference>
<name>A0A4S2MT30_9PEZI</name>
<dbReference type="OrthoDB" id="1099at2759"/>
<feature type="transmembrane region" description="Helical" evidence="9">
    <location>
        <begin position="148"/>
        <end position="170"/>
    </location>
</feature>
<evidence type="ECO:0000313" key="10">
    <source>
        <dbReference type="EMBL" id="TGZ79642.1"/>
    </source>
</evidence>
<keyword evidence="3" id="KW-0813">Transport</keyword>
<feature type="transmembrane region" description="Helical" evidence="9">
    <location>
        <begin position="479"/>
        <end position="500"/>
    </location>
</feature>
<feature type="transmembrane region" description="Helical" evidence="9">
    <location>
        <begin position="448"/>
        <end position="467"/>
    </location>
</feature>
<dbReference type="InterPro" id="IPR004695">
    <property type="entry name" value="SLAC1/Mae1/Ssu1/TehA"/>
</dbReference>
<proteinExistence type="inferred from homology"/>
<keyword evidence="6 9" id="KW-1133">Transmembrane helix</keyword>
<dbReference type="Pfam" id="PF03595">
    <property type="entry name" value="SLAC1"/>
    <property type="match status" value="1"/>
</dbReference>
<evidence type="ECO:0000256" key="7">
    <source>
        <dbReference type="ARBA" id="ARBA00023136"/>
    </source>
</evidence>
<feature type="transmembrane region" description="Helical" evidence="9">
    <location>
        <begin position="251"/>
        <end position="272"/>
    </location>
</feature>
<evidence type="ECO:0000313" key="11">
    <source>
        <dbReference type="Proteomes" id="UP000298138"/>
    </source>
</evidence>
<evidence type="ECO:0000256" key="1">
    <source>
        <dbReference type="ARBA" id="ARBA00004651"/>
    </source>
</evidence>
<feature type="compositionally biased region" description="Low complexity" evidence="8">
    <location>
        <begin position="77"/>
        <end position="116"/>
    </location>
</feature>
<dbReference type="GO" id="GO:0005886">
    <property type="term" value="C:plasma membrane"/>
    <property type="evidence" value="ECO:0007669"/>
    <property type="project" value="UniProtKB-SubCell"/>
</dbReference>